<dbReference type="SUPFAM" id="SSF49879">
    <property type="entry name" value="SMAD/FHA domain"/>
    <property type="match status" value="1"/>
</dbReference>
<accession>A0A183DAC0</accession>
<dbReference type="AlphaFoldDB" id="A0A183DAC0"/>
<organism evidence="4">
    <name type="scientific">Gongylonema pulchrum</name>
    <dbReference type="NCBI Taxonomy" id="637853"/>
    <lineage>
        <taxon>Eukaryota</taxon>
        <taxon>Metazoa</taxon>
        <taxon>Ecdysozoa</taxon>
        <taxon>Nematoda</taxon>
        <taxon>Chromadorea</taxon>
        <taxon>Rhabditida</taxon>
        <taxon>Spirurina</taxon>
        <taxon>Spiruromorpha</taxon>
        <taxon>Spiruroidea</taxon>
        <taxon>Gongylonematidae</taxon>
        <taxon>Gongylonema</taxon>
    </lineage>
</organism>
<dbReference type="Pfam" id="PF03166">
    <property type="entry name" value="MH2"/>
    <property type="match status" value="1"/>
</dbReference>
<evidence type="ECO:0000313" key="2">
    <source>
        <dbReference type="EMBL" id="VDK51656.1"/>
    </source>
</evidence>
<reference evidence="2 3" key="2">
    <citation type="submission" date="2018-11" db="EMBL/GenBank/DDBJ databases">
        <authorList>
            <consortium name="Pathogen Informatics"/>
        </authorList>
    </citation>
    <scope>NUCLEOTIDE SEQUENCE [LARGE SCALE GENOMIC DNA]</scope>
</reference>
<name>A0A183DAC0_9BILA</name>
<dbReference type="OrthoDB" id="5973987at2759"/>
<dbReference type="Proteomes" id="UP000271098">
    <property type="component" value="Unassembled WGS sequence"/>
</dbReference>
<dbReference type="SMART" id="SM00524">
    <property type="entry name" value="DWB"/>
    <property type="match status" value="1"/>
</dbReference>
<evidence type="ECO:0000313" key="4">
    <source>
        <dbReference type="WBParaSite" id="GPUH_0000566901-mRNA-1"/>
    </source>
</evidence>
<dbReference type="EMBL" id="UYRT01012288">
    <property type="protein sequence ID" value="VDK51656.1"/>
    <property type="molecule type" value="Genomic_DNA"/>
</dbReference>
<feature type="domain" description="MH2" evidence="1">
    <location>
        <begin position="17"/>
        <end position="160"/>
    </location>
</feature>
<dbReference type="InterPro" id="IPR001132">
    <property type="entry name" value="SMAD_dom_Dwarfin-type"/>
</dbReference>
<reference evidence="4" key="1">
    <citation type="submission" date="2016-06" db="UniProtKB">
        <authorList>
            <consortium name="WormBaseParasite"/>
        </authorList>
    </citation>
    <scope>IDENTIFICATION</scope>
</reference>
<protein>
    <submittedName>
        <fullName evidence="4">MH2 domain-containing protein</fullName>
    </submittedName>
</protein>
<dbReference type="GO" id="GO:0050793">
    <property type="term" value="P:regulation of developmental process"/>
    <property type="evidence" value="ECO:0007669"/>
    <property type="project" value="UniProtKB-ARBA"/>
</dbReference>
<gene>
    <name evidence="2" type="ORF">GPUH_LOCUS5661</name>
</gene>
<dbReference type="GO" id="GO:0006355">
    <property type="term" value="P:regulation of DNA-templated transcription"/>
    <property type="evidence" value="ECO:0007669"/>
    <property type="project" value="InterPro"/>
</dbReference>
<dbReference type="GO" id="GO:0009791">
    <property type="term" value="P:post-embryonic development"/>
    <property type="evidence" value="ECO:0007669"/>
    <property type="project" value="UniProtKB-ARBA"/>
</dbReference>
<dbReference type="InterPro" id="IPR017855">
    <property type="entry name" value="SMAD-like_dom_sf"/>
</dbReference>
<evidence type="ECO:0000259" key="1">
    <source>
        <dbReference type="PROSITE" id="PS51076"/>
    </source>
</evidence>
<dbReference type="PANTHER" id="PTHR22742:SF2">
    <property type="entry name" value="EXPANSION, ISOFORM A-RELATED"/>
    <property type="match status" value="1"/>
</dbReference>
<proteinExistence type="predicted"/>
<dbReference type="InterPro" id="IPR008984">
    <property type="entry name" value="SMAD_FHA_dom_sf"/>
</dbReference>
<sequence>METLEKLQQGGLDDQIWGKIILMEKCRRLAKAYLRRTAIIIDGSSDEYDGITLGFNHFQNTDQDNEIRRKIGDGVIIKVDENGNIKAMARGLAPVIVQGCCDATSKCIPEQLLAQNGHLRTLKDRLAGITDQQRVEKVFTFPSTTYLHLTVSFKIHSKAN</sequence>
<dbReference type="GO" id="GO:0051239">
    <property type="term" value="P:regulation of multicellular organismal process"/>
    <property type="evidence" value="ECO:0007669"/>
    <property type="project" value="UniProtKB-ARBA"/>
</dbReference>
<evidence type="ECO:0000313" key="3">
    <source>
        <dbReference type="Proteomes" id="UP000271098"/>
    </source>
</evidence>
<dbReference type="WBParaSite" id="GPUH_0000566901-mRNA-1">
    <property type="protein sequence ID" value="GPUH_0000566901-mRNA-1"/>
    <property type="gene ID" value="GPUH_0000566901"/>
</dbReference>
<keyword evidence="3" id="KW-1185">Reference proteome</keyword>
<dbReference type="Gene3D" id="2.60.200.10">
    <property type="match status" value="1"/>
</dbReference>
<dbReference type="PROSITE" id="PS51076">
    <property type="entry name" value="MH2"/>
    <property type="match status" value="1"/>
</dbReference>
<dbReference type="PANTHER" id="PTHR22742">
    <property type="entry name" value="EXPANSION, ISOFORM A-RELATED"/>
    <property type="match status" value="1"/>
</dbReference>